<accession>A0AAV2T962</accession>
<dbReference type="AlphaFoldDB" id="A0AAV2T962"/>
<dbReference type="SUPFAM" id="SSF50156">
    <property type="entry name" value="PDZ domain-like"/>
    <property type="match status" value="1"/>
</dbReference>
<reference evidence="1" key="1">
    <citation type="submission" date="2024-06" db="EMBL/GenBank/DDBJ databases">
        <authorList>
            <person name="Liu X."/>
            <person name="Lenzi L."/>
            <person name="Haldenby T S."/>
            <person name="Uol C."/>
        </authorList>
    </citation>
    <scope>NUCLEOTIDE SEQUENCE</scope>
</reference>
<evidence type="ECO:0000313" key="1">
    <source>
        <dbReference type="EMBL" id="CAL5133300.1"/>
    </source>
</evidence>
<name>A0AAV2T962_CALDB</name>
<evidence type="ECO:0008006" key="3">
    <source>
        <dbReference type="Google" id="ProtNLM"/>
    </source>
</evidence>
<protein>
    <recommendedName>
        <fullName evidence="3">PDZ domain-containing protein</fullName>
    </recommendedName>
</protein>
<sequence>MDDVFGLPSWHRAYAPIHSVTADCVLEWPDAPNCREFPVICPVHGILSYWSPENASCLCPFARKKVTLPKLSVPEQKKRVRRRDENSIREILLRIWGGEDIPCGFRFLNSGTPADSLANRRAAFTGAQLSLVPRGPVIVNSHSLRALTNENRRPPRPQPESLPLGYVYAYLRDLDYFNEWCAVFKSQIRHVLPQDVNCTVQYKEVTVCRKKYRNGVKINVFPGLSCFVISIDYSDFEIKPDLHFGDQILELNHCILQHDNIELSRSPQQKDVFRLRVRPCPFLKWLVLKMGPCPLVTEMERVRVRKSASRNHRDLGFQINNGCVTAVAVGSPARQAGLLPDHHIIEVGDRFVATCPDDVIASLIRQNIQASPLREAEIVVMPQRIYNKLKSVHNLYNIATNEGFNLDAWVKAEPSGVYPVERLI</sequence>
<dbReference type="Proteomes" id="UP001497525">
    <property type="component" value="Unassembled WGS sequence"/>
</dbReference>
<organism evidence="1 2">
    <name type="scientific">Calicophoron daubneyi</name>
    <name type="common">Rumen fluke</name>
    <name type="synonym">Paramphistomum daubneyi</name>
    <dbReference type="NCBI Taxonomy" id="300641"/>
    <lineage>
        <taxon>Eukaryota</taxon>
        <taxon>Metazoa</taxon>
        <taxon>Spiralia</taxon>
        <taxon>Lophotrochozoa</taxon>
        <taxon>Platyhelminthes</taxon>
        <taxon>Trematoda</taxon>
        <taxon>Digenea</taxon>
        <taxon>Plagiorchiida</taxon>
        <taxon>Pronocephalata</taxon>
        <taxon>Paramphistomoidea</taxon>
        <taxon>Paramphistomidae</taxon>
        <taxon>Calicophoron</taxon>
    </lineage>
</organism>
<dbReference type="InterPro" id="IPR036034">
    <property type="entry name" value="PDZ_sf"/>
</dbReference>
<proteinExistence type="predicted"/>
<dbReference type="Gene3D" id="2.30.42.10">
    <property type="match status" value="1"/>
</dbReference>
<evidence type="ECO:0000313" key="2">
    <source>
        <dbReference type="Proteomes" id="UP001497525"/>
    </source>
</evidence>
<comment type="caution">
    <text evidence="1">The sequence shown here is derived from an EMBL/GenBank/DDBJ whole genome shotgun (WGS) entry which is preliminary data.</text>
</comment>
<dbReference type="EMBL" id="CAXLJL010000156">
    <property type="protein sequence ID" value="CAL5133300.1"/>
    <property type="molecule type" value="Genomic_DNA"/>
</dbReference>
<gene>
    <name evidence="1" type="ORF">CDAUBV1_LOCUS6559</name>
</gene>